<dbReference type="OrthoDB" id="9802228at2"/>
<dbReference type="InterPro" id="IPR001497">
    <property type="entry name" value="MethylDNA_cys_MeTrfase_AS"/>
</dbReference>
<dbReference type="Proteomes" id="UP000287168">
    <property type="component" value="Unassembled WGS sequence"/>
</dbReference>
<dbReference type="SUPFAM" id="SSF46767">
    <property type="entry name" value="Methylated DNA-protein cysteine methyltransferase, C-terminal domain"/>
    <property type="match status" value="1"/>
</dbReference>
<keyword evidence="8" id="KW-0804">Transcription</keyword>
<evidence type="ECO:0000256" key="6">
    <source>
        <dbReference type="ARBA" id="ARBA00022763"/>
    </source>
</evidence>
<evidence type="ECO:0000256" key="1">
    <source>
        <dbReference type="ARBA" id="ARBA00001286"/>
    </source>
</evidence>
<comment type="similarity">
    <text evidence="2">Belongs to the MGMT family.</text>
</comment>
<name>A0A444MEF3_9RHOB</name>
<keyword evidence="7" id="KW-0805">Transcription regulation</keyword>
<dbReference type="AlphaFoldDB" id="A0A444MEF3"/>
<dbReference type="Gene3D" id="1.10.10.10">
    <property type="entry name" value="Winged helix-like DNA-binding domain superfamily/Winged helix DNA-binding domain"/>
    <property type="match status" value="1"/>
</dbReference>
<dbReference type="GO" id="GO:0003700">
    <property type="term" value="F:DNA-binding transcription factor activity"/>
    <property type="evidence" value="ECO:0007669"/>
    <property type="project" value="InterPro"/>
</dbReference>
<evidence type="ECO:0000313" key="13">
    <source>
        <dbReference type="Proteomes" id="UP000287168"/>
    </source>
</evidence>
<dbReference type="GO" id="GO:0003908">
    <property type="term" value="F:methylated-DNA-[protein]-cysteine S-methyltransferase activity"/>
    <property type="evidence" value="ECO:0007669"/>
    <property type="project" value="UniProtKB-EC"/>
</dbReference>
<evidence type="ECO:0000256" key="10">
    <source>
        <dbReference type="ARBA" id="ARBA00049348"/>
    </source>
</evidence>
<dbReference type="CDD" id="cd06445">
    <property type="entry name" value="ATase"/>
    <property type="match status" value="1"/>
</dbReference>
<dbReference type="FunFam" id="1.10.10.10:FF:000214">
    <property type="entry name" value="Methylated-DNA--protein-cysteine methyltransferase"/>
    <property type="match status" value="1"/>
</dbReference>
<keyword evidence="6" id="KW-0227">DNA damage</keyword>
<dbReference type="InterPro" id="IPR014048">
    <property type="entry name" value="MethylDNA_cys_MeTrfase_DNA-bd"/>
</dbReference>
<dbReference type="SUPFAM" id="SSF53155">
    <property type="entry name" value="Methylated DNA-protein cysteine methyltransferase domain"/>
    <property type="match status" value="1"/>
</dbReference>
<proteinExistence type="inferred from homology"/>
<keyword evidence="5 12" id="KW-0808">Transferase</keyword>
<accession>A0A444MEF3</accession>
<protein>
    <recommendedName>
        <fullName evidence="3">methylated-DNA--[protein]-cysteine S-methyltransferase</fullName>
        <ecNumber evidence="3">2.1.1.63</ecNumber>
    </recommendedName>
</protein>
<dbReference type="Pfam" id="PF01035">
    <property type="entry name" value="DNA_binding_1"/>
    <property type="match status" value="1"/>
</dbReference>
<dbReference type="InterPro" id="IPR036631">
    <property type="entry name" value="MGMT_N_sf"/>
</dbReference>
<evidence type="ECO:0000256" key="4">
    <source>
        <dbReference type="ARBA" id="ARBA00022603"/>
    </source>
</evidence>
<dbReference type="GO" id="GO:0006281">
    <property type="term" value="P:DNA repair"/>
    <property type="evidence" value="ECO:0007669"/>
    <property type="project" value="UniProtKB-KW"/>
</dbReference>
<feature type="domain" description="HTH araC/xylS-type" evidence="11">
    <location>
        <begin position="12"/>
        <end position="108"/>
    </location>
</feature>
<dbReference type="Pfam" id="PF12833">
    <property type="entry name" value="HTH_18"/>
    <property type="match status" value="1"/>
</dbReference>
<comment type="catalytic activity">
    <reaction evidence="10">
        <text>a 6-O-methyl-2'-deoxyguanosine in DNA + L-cysteinyl-[protein] = S-methyl-L-cysteinyl-[protein] + a 2'-deoxyguanosine in DNA</text>
        <dbReference type="Rhea" id="RHEA:24000"/>
        <dbReference type="Rhea" id="RHEA-COMP:10131"/>
        <dbReference type="Rhea" id="RHEA-COMP:10132"/>
        <dbReference type="Rhea" id="RHEA-COMP:11367"/>
        <dbReference type="Rhea" id="RHEA-COMP:11368"/>
        <dbReference type="ChEBI" id="CHEBI:29950"/>
        <dbReference type="ChEBI" id="CHEBI:82612"/>
        <dbReference type="ChEBI" id="CHEBI:85445"/>
        <dbReference type="ChEBI" id="CHEBI:85448"/>
        <dbReference type="EC" id="2.1.1.63"/>
    </reaction>
</comment>
<dbReference type="PANTHER" id="PTHR10815">
    <property type="entry name" value="METHYLATED-DNA--PROTEIN-CYSTEINE METHYLTRANSFERASE"/>
    <property type="match status" value="1"/>
</dbReference>
<evidence type="ECO:0000256" key="2">
    <source>
        <dbReference type="ARBA" id="ARBA00008711"/>
    </source>
</evidence>
<dbReference type="Gene3D" id="1.10.10.60">
    <property type="entry name" value="Homeodomain-like"/>
    <property type="match status" value="1"/>
</dbReference>
<evidence type="ECO:0000256" key="9">
    <source>
        <dbReference type="ARBA" id="ARBA00023204"/>
    </source>
</evidence>
<gene>
    <name evidence="12" type="ORF">EP867_05110</name>
</gene>
<keyword evidence="13" id="KW-1185">Reference proteome</keyword>
<evidence type="ECO:0000313" key="12">
    <source>
        <dbReference type="EMBL" id="RWY43287.1"/>
    </source>
</evidence>
<dbReference type="EMBL" id="SBLC01000005">
    <property type="protein sequence ID" value="RWY43287.1"/>
    <property type="molecule type" value="Genomic_DNA"/>
</dbReference>
<dbReference type="RefSeq" id="WP_128487121.1">
    <property type="nucleotide sequence ID" value="NZ_JBHLXB010000008.1"/>
</dbReference>
<organism evidence="12 13">
    <name type="scientific">Falsigemmobacter intermedius</name>
    <dbReference type="NCBI Taxonomy" id="1553448"/>
    <lineage>
        <taxon>Bacteria</taxon>
        <taxon>Pseudomonadati</taxon>
        <taxon>Pseudomonadota</taxon>
        <taxon>Alphaproteobacteria</taxon>
        <taxon>Rhodobacterales</taxon>
        <taxon>Paracoccaceae</taxon>
        <taxon>Falsigemmobacter</taxon>
    </lineage>
</organism>
<dbReference type="EC" id="2.1.1.63" evidence="3"/>
<dbReference type="InterPro" id="IPR009057">
    <property type="entry name" value="Homeodomain-like_sf"/>
</dbReference>
<dbReference type="Gene3D" id="3.30.160.70">
    <property type="entry name" value="Methylated DNA-protein cysteine methyltransferase domain"/>
    <property type="match status" value="1"/>
</dbReference>
<comment type="caution">
    <text evidence="12">The sequence shown here is derived from an EMBL/GenBank/DDBJ whole genome shotgun (WGS) entry which is preliminary data.</text>
</comment>
<keyword evidence="9" id="KW-0234">DNA repair</keyword>
<evidence type="ECO:0000256" key="3">
    <source>
        <dbReference type="ARBA" id="ARBA00011918"/>
    </source>
</evidence>
<dbReference type="InterPro" id="IPR036388">
    <property type="entry name" value="WH-like_DNA-bd_sf"/>
</dbReference>
<dbReference type="InterPro" id="IPR018060">
    <property type="entry name" value="HTH_AraC"/>
</dbReference>
<dbReference type="PROSITE" id="PS01124">
    <property type="entry name" value="HTH_ARAC_FAMILY_2"/>
    <property type="match status" value="1"/>
</dbReference>
<dbReference type="GO" id="GO:0032259">
    <property type="term" value="P:methylation"/>
    <property type="evidence" value="ECO:0007669"/>
    <property type="project" value="UniProtKB-KW"/>
</dbReference>
<sequence>MGEQSYHYQVIARAIGVLEAGAGDLSLSDLAKRCGMSVAHFQRIFSACAGISPKQYQQFRRLVAARDLLRRDLPLPEVADVLELSGTGRLYDLMIRWEAMTPGDYARRGQGQRISWGGIDSPYGRAVVMATEVGICGIGFVAERGEAAVFADLVARWPGAVFEKAEAQIEALAGAAFQGGGAALHLIGAPFRLKVWEALLSIPPGEVISYGALAQSLGQPRAARAVGQAVGANPVALLIPCHRVIRASGAFGGYHWGEGVKADLLAKEGISLGAE</sequence>
<dbReference type="InterPro" id="IPR036217">
    <property type="entry name" value="MethylDNA_cys_MeTrfase_DNAb"/>
</dbReference>
<dbReference type="SUPFAM" id="SSF46689">
    <property type="entry name" value="Homeodomain-like"/>
    <property type="match status" value="1"/>
</dbReference>
<evidence type="ECO:0000256" key="5">
    <source>
        <dbReference type="ARBA" id="ARBA00022679"/>
    </source>
</evidence>
<evidence type="ECO:0000256" key="8">
    <source>
        <dbReference type="ARBA" id="ARBA00023163"/>
    </source>
</evidence>
<reference evidence="12 13" key="1">
    <citation type="journal article" date="2015" name="Int. J. Syst. Evol. Microbiol.">
        <title>Gemmobacter intermedius sp. nov., isolated from a white stork (Ciconia ciconia).</title>
        <authorList>
            <person name="Kampfer P."/>
            <person name="Jerzak L."/>
            <person name="Wilharm G."/>
            <person name="Golke J."/>
            <person name="Busse H.J."/>
            <person name="Glaeser S.P."/>
        </authorList>
    </citation>
    <scope>NUCLEOTIDE SEQUENCE [LARGE SCALE GENOMIC DNA]</scope>
    <source>
        <strain evidence="12 13">119/4</strain>
    </source>
</reference>
<dbReference type="PANTHER" id="PTHR10815:SF13">
    <property type="entry name" value="METHYLATED-DNA--PROTEIN-CYSTEINE METHYLTRANSFERASE"/>
    <property type="match status" value="1"/>
</dbReference>
<dbReference type="SMART" id="SM00342">
    <property type="entry name" value="HTH_ARAC"/>
    <property type="match status" value="1"/>
</dbReference>
<evidence type="ECO:0000259" key="11">
    <source>
        <dbReference type="PROSITE" id="PS01124"/>
    </source>
</evidence>
<dbReference type="PROSITE" id="PS00374">
    <property type="entry name" value="MGMT"/>
    <property type="match status" value="1"/>
</dbReference>
<comment type="catalytic activity">
    <reaction evidence="1">
        <text>a 4-O-methyl-thymidine in DNA + L-cysteinyl-[protein] = a thymidine in DNA + S-methyl-L-cysteinyl-[protein]</text>
        <dbReference type="Rhea" id="RHEA:53428"/>
        <dbReference type="Rhea" id="RHEA-COMP:10131"/>
        <dbReference type="Rhea" id="RHEA-COMP:10132"/>
        <dbReference type="Rhea" id="RHEA-COMP:13555"/>
        <dbReference type="Rhea" id="RHEA-COMP:13556"/>
        <dbReference type="ChEBI" id="CHEBI:29950"/>
        <dbReference type="ChEBI" id="CHEBI:82612"/>
        <dbReference type="ChEBI" id="CHEBI:137386"/>
        <dbReference type="ChEBI" id="CHEBI:137387"/>
        <dbReference type="EC" id="2.1.1.63"/>
    </reaction>
</comment>
<dbReference type="NCBIfam" id="TIGR00589">
    <property type="entry name" value="ogt"/>
    <property type="match status" value="1"/>
</dbReference>
<keyword evidence="4 12" id="KW-0489">Methyltransferase</keyword>
<dbReference type="GO" id="GO:0043565">
    <property type="term" value="F:sequence-specific DNA binding"/>
    <property type="evidence" value="ECO:0007669"/>
    <property type="project" value="InterPro"/>
</dbReference>
<evidence type="ECO:0000256" key="7">
    <source>
        <dbReference type="ARBA" id="ARBA00023015"/>
    </source>
</evidence>